<dbReference type="PROSITE" id="PS50885">
    <property type="entry name" value="HAMP"/>
    <property type="match status" value="2"/>
</dbReference>
<evidence type="ECO:0000256" key="5">
    <source>
        <dbReference type="SAM" id="Phobius"/>
    </source>
</evidence>
<feature type="region of interest" description="Disordered" evidence="4">
    <location>
        <begin position="737"/>
        <end position="774"/>
    </location>
</feature>
<dbReference type="InterPro" id="IPR051310">
    <property type="entry name" value="MCP_chemotaxis"/>
</dbReference>
<dbReference type="Gene3D" id="1.10.8.500">
    <property type="entry name" value="HAMP domain in histidine kinase"/>
    <property type="match status" value="1"/>
</dbReference>
<name>A0ABT4VHW8_9HYPH</name>
<keyword evidence="3" id="KW-0807">Transducer</keyword>
<keyword evidence="1" id="KW-0145">Chemotaxis</keyword>
<dbReference type="InterPro" id="IPR004089">
    <property type="entry name" value="MCPsignal_dom"/>
</dbReference>
<dbReference type="PROSITE" id="PS50111">
    <property type="entry name" value="CHEMOTAXIS_TRANSDUC_2"/>
    <property type="match status" value="1"/>
</dbReference>
<keyword evidence="5" id="KW-0472">Membrane</keyword>
<keyword evidence="9" id="KW-1185">Reference proteome</keyword>
<proteinExistence type="inferred from homology"/>
<evidence type="ECO:0000313" key="9">
    <source>
        <dbReference type="Proteomes" id="UP001148313"/>
    </source>
</evidence>
<evidence type="ECO:0000259" key="6">
    <source>
        <dbReference type="PROSITE" id="PS50111"/>
    </source>
</evidence>
<dbReference type="RefSeq" id="WP_271087785.1">
    <property type="nucleotide sequence ID" value="NZ_JAPJZH010000001.1"/>
</dbReference>
<evidence type="ECO:0000256" key="1">
    <source>
        <dbReference type="ARBA" id="ARBA00022500"/>
    </source>
</evidence>
<gene>
    <name evidence="8" type="ORF">OOZ53_02845</name>
</gene>
<dbReference type="SMART" id="SM00304">
    <property type="entry name" value="HAMP"/>
    <property type="match status" value="2"/>
</dbReference>
<comment type="caution">
    <text evidence="8">The sequence shown here is derived from an EMBL/GenBank/DDBJ whole genome shotgun (WGS) entry which is preliminary data.</text>
</comment>
<dbReference type="Pfam" id="PF00672">
    <property type="entry name" value="HAMP"/>
    <property type="match status" value="1"/>
</dbReference>
<dbReference type="Gene3D" id="3.30.450.20">
    <property type="entry name" value="PAS domain"/>
    <property type="match status" value="1"/>
</dbReference>
<dbReference type="Proteomes" id="UP001148313">
    <property type="component" value="Unassembled WGS sequence"/>
</dbReference>
<comment type="similarity">
    <text evidence="2">Belongs to the methyl-accepting chemotaxis (MCP) protein family.</text>
</comment>
<dbReference type="CDD" id="cd06225">
    <property type="entry name" value="HAMP"/>
    <property type="match status" value="1"/>
</dbReference>
<reference evidence="8" key="1">
    <citation type="submission" date="2022-11" db="EMBL/GenBank/DDBJ databases">
        <title>Hoeflea poritis sp. nov., isolated from scleractinian coral Porites lutea.</title>
        <authorList>
            <person name="Zhang G."/>
            <person name="Wei Q."/>
            <person name="Cai L."/>
        </authorList>
    </citation>
    <scope>NUCLEOTIDE SEQUENCE</scope>
    <source>
        <strain evidence="8">E7-10</strain>
    </source>
</reference>
<feature type="region of interest" description="Disordered" evidence="4">
    <location>
        <begin position="399"/>
        <end position="428"/>
    </location>
</feature>
<dbReference type="EMBL" id="JAPJZH010000001">
    <property type="protein sequence ID" value="MDA4844266.1"/>
    <property type="molecule type" value="Genomic_DNA"/>
</dbReference>
<feature type="domain" description="HAMP" evidence="7">
    <location>
        <begin position="345"/>
        <end position="397"/>
    </location>
</feature>
<feature type="compositionally biased region" description="Basic and acidic residues" evidence="4">
    <location>
        <begin position="409"/>
        <end position="428"/>
    </location>
</feature>
<keyword evidence="5" id="KW-0812">Transmembrane</keyword>
<dbReference type="PANTHER" id="PTHR43531">
    <property type="entry name" value="PROTEIN ICFG"/>
    <property type="match status" value="1"/>
</dbReference>
<feature type="domain" description="HAMP" evidence="7">
    <location>
        <begin position="430"/>
        <end position="477"/>
    </location>
</feature>
<organism evidence="8 9">
    <name type="scientific">Hoeflea poritis</name>
    <dbReference type="NCBI Taxonomy" id="2993659"/>
    <lineage>
        <taxon>Bacteria</taxon>
        <taxon>Pseudomonadati</taxon>
        <taxon>Pseudomonadota</taxon>
        <taxon>Alphaproteobacteria</taxon>
        <taxon>Hyphomicrobiales</taxon>
        <taxon>Rhizobiaceae</taxon>
        <taxon>Hoeflea</taxon>
    </lineage>
</organism>
<dbReference type="SUPFAM" id="SSF58104">
    <property type="entry name" value="Methyl-accepting chemotaxis protein (MCP) signaling domain"/>
    <property type="match status" value="1"/>
</dbReference>
<evidence type="ECO:0000256" key="3">
    <source>
        <dbReference type="PROSITE-ProRule" id="PRU00284"/>
    </source>
</evidence>
<dbReference type="PANTHER" id="PTHR43531:SF11">
    <property type="entry name" value="METHYL-ACCEPTING CHEMOTAXIS PROTEIN 3"/>
    <property type="match status" value="1"/>
</dbReference>
<evidence type="ECO:0000256" key="2">
    <source>
        <dbReference type="ARBA" id="ARBA00029447"/>
    </source>
</evidence>
<keyword evidence="5" id="KW-1133">Transmembrane helix</keyword>
<sequence length="774" mass="83345">MTLFAVAATSMGGLYVAAQANISEVEDKLTALAIGKKNELFQYFSSINKDIEFVSENRTTIEALELIAFEYSLYEGKAQDTLQQRYITDNPNPDELHLLTNPDIDVYDNVHAHYHDYFSRFVVDYGYSDILLVEPGGEVVYSVSKQPDFATNLVNGDWKSSGLAEGFSAAMKLPKGENAAFVDMKRYGPAGGAPAAFVARPVFKKDKPIGAVVLSVPSLKIAQILSGREGLGKTGETILLNRDGYMLFDSAYTEGDDTLTHQVTSPLLAEALADGTATGAFDGFRDGSVRAAIVPFDLGGQHWFVVAQIDDSEAFAGLSRMRQVMLLLAAMVSILCLIIAIRFSKTISGPINELVEKMRTLADGDTHVELDDKRPDEIGAMARSVATFRDAAIEKHRLEEEAESSRLMSDQERADREAAKRKDEVETREAVGALAEGLERMANGNVSETIDTPFKEDLESLRQNYNNTAARLRATFSSVRDTTASLRGNAEEVHVAADNLARRTEQQAASLEQTSAALEQITVTVNTASERAEEASRMVAGTKESAEQSGEVVASAMSAMERIETASQEISNIINVIDEIAFQTNLLALNAGVEAARAGEAGKGFAVVAQEVRELAQRSATAAKDIKALITKSGEEVKSGVELVNAAASSLSRIGEDVIRINDHVDAIATGAREQALGIQGINAAIGQMDQTTQQNAAMVEENNAVSQMLADDSGSLAQIVEQFKIAADSVQKLEDARAPETGQTAPPSKKAAVQPAPVVGNTALVQEEDWTEF</sequence>
<evidence type="ECO:0000313" key="8">
    <source>
        <dbReference type="EMBL" id="MDA4844266.1"/>
    </source>
</evidence>
<dbReference type="Pfam" id="PF00015">
    <property type="entry name" value="MCPsignal"/>
    <property type="match status" value="1"/>
</dbReference>
<dbReference type="Gene3D" id="1.10.287.950">
    <property type="entry name" value="Methyl-accepting chemotaxis protein"/>
    <property type="match status" value="1"/>
</dbReference>
<accession>A0ABT4VHW8</accession>
<dbReference type="SUPFAM" id="SSF158472">
    <property type="entry name" value="HAMP domain-like"/>
    <property type="match status" value="1"/>
</dbReference>
<dbReference type="SMART" id="SM00283">
    <property type="entry name" value="MA"/>
    <property type="match status" value="1"/>
</dbReference>
<dbReference type="CDD" id="cd11386">
    <property type="entry name" value="MCP_signal"/>
    <property type="match status" value="1"/>
</dbReference>
<feature type="transmembrane region" description="Helical" evidence="5">
    <location>
        <begin position="324"/>
        <end position="343"/>
    </location>
</feature>
<evidence type="ECO:0000259" key="7">
    <source>
        <dbReference type="PROSITE" id="PS50885"/>
    </source>
</evidence>
<evidence type="ECO:0000256" key="4">
    <source>
        <dbReference type="SAM" id="MobiDB-lite"/>
    </source>
</evidence>
<dbReference type="InterPro" id="IPR003660">
    <property type="entry name" value="HAMP_dom"/>
</dbReference>
<protein>
    <submittedName>
        <fullName evidence="8">Methyl-accepting chemotaxis protein</fullName>
    </submittedName>
</protein>
<feature type="domain" description="Methyl-accepting transducer" evidence="6">
    <location>
        <begin position="482"/>
        <end position="711"/>
    </location>
</feature>